<organism evidence="4 5">
    <name type="scientific">Gimesia fumaroli</name>
    <dbReference type="NCBI Taxonomy" id="2527976"/>
    <lineage>
        <taxon>Bacteria</taxon>
        <taxon>Pseudomonadati</taxon>
        <taxon>Planctomycetota</taxon>
        <taxon>Planctomycetia</taxon>
        <taxon>Planctomycetales</taxon>
        <taxon>Planctomycetaceae</taxon>
        <taxon>Gimesia</taxon>
    </lineage>
</organism>
<feature type="domain" description="Phage capsid-like C-terminal" evidence="3">
    <location>
        <begin position="227"/>
        <end position="524"/>
    </location>
</feature>
<dbReference type="RefSeq" id="WP_145307376.1">
    <property type="nucleotide sequence ID" value="NZ_CP037452.1"/>
</dbReference>
<dbReference type="Pfam" id="PF05065">
    <property type="entry name" value="Phage_capsid"/>
    <property type="match status" value="1"/>
</dbReference>
<sequence>MTWFQRMMLGFCVLMDEATDGTQGTGGGTATADPPQGGGGGTQTQSQNQPANTGFTADQLQSVTTAITQAVQEQVQTLADNQARLQAEVEQLSKPRTNGSQMFGAPGIRQGEDPMSSRGFQTARAMMMVKGELEPENCKVETDLSQKLVDFYCKQGFARAAQNSVFIPMASSEIAMNDTGLATEVRQCMAAGVQGADIGMAAHMAQQMGYERDRVNQSLSVYDDTAGGIWTRSDISTEFLPLIRNMEVMSRLGARTLTLPPNGAFNMGSQTSSTVGYWVGEKGTITGSTFGTGLKSMRAKKCAALVTYPNEFVRFASASVEAFIRADVALTLALLIDDAALQGVGSDLKPKGIINYSGIQTHTAGTVATDGNTFEPEDPNMMLGKLEDSNFDIDRLGPKWLMRGTMWRNMLNRRAGSGYAADDGKGAWLFQANRDDISKGAPSMLNGHQVVRSSQVSNERTKGSGTDLTYILLGIWQNLIIGRHGVLEVATADQNGNNFETDQRSIRFIQHVDTSVTYEESFVMCDSINMDLPGY</sequence>
<evidence type="ECO:0000256" key="1">
    <source>
        <dbReference type="ARBA" id="ARBA00004328"/>
    </source>
</evidence>
<evidence type="ECO:0000313" key="5">
    <source>
        <dbReference type="Proteomes" id="UP000318313"/>
    </source>
</evidence>
<evidence type="ECO:0000259" key="3">
    <source>
        <dbReference type="Pfam" id="PF05065"/>
    </source>
</evidence>
<keyword evidence="5" id="KW-1185">Reference proteome</keyword>
<dbReference type="InterPro" id="IPR054612">
    <property type="entry name" value="Phage_capsid-like_C"/>
</dbReference>
<dbReference type="OrthoDB" id="284781at2"/>
<evidence type="ECO:0000256" key="2">
    <source>
        <dbReference type="SAM" id="MobiDB-lite"/>
    </source>
</evidence>
<feature type="region of interest" description="Disordered" evidence="2">
    <location>
        <begin position="96"/>
        <end position="116"/>
    </location>
</feature>
<dbReference type="AlphaFoldDB" id="A0A518I8W7"/>
<dbReference type="InterPro" id="IPR024455">
    <property type="entry name" value="Phage_capsid"/>
</dbReference>
<dbReference type="Gene3D" id="3.30.2400.10">
    <property type="entry name" value="Major capsid protein gp5"/>
    <property type="match status" value="1"/>
</dbReference>
<dbReference type="KEGG" id="gfm:Enr17x_15590"/>
<dbReference type="Proteomes" id="UP000318313">
    <property type="component" value="Chromosome"/>
</dbReference>
<reference evidence="4 5" key="1">
    <citation type="submission" date="2019-03" db="EMBL/GenBank/DDBJ databases">
        <title>Deep-cultivation of Planctomycetes and their phenomic and genomic characterization uncovers novel biology.</title>
        <authorList>
            <person name="Wiegand S."/>
            <person name="Jogler M."/>
            <person name="Boedeker C."/>
            <person name="Pinto D."/>
            <person name="Vollmers J."/>
            <person name="Rivas-Marin E."/>
            <person name="Kohn T."/>
            <person name="Peeters S.H."/>
            <person name="Heuer A."/>
            <person name="Rast P."/>
            <person name="Oberbeckmann S."/>
            <person name="Bunk B."/>
            <person name="Jeske O."/>
            <person name="Meyerdierks A."/>
            <person name="Storesund J.E."/>
            <person name="Kallscheuer N."/>
            <person name="Luecker S."/>
            <person name="Lage O.M."/>
            <person name="Pohl T."/>
            <person name="Merkel B.J."/>
            <person name="Hornburger P."/>
            <person name="Mueller R.-W."/>
            <person name="Bruemmer F."/>
            <person name="Labrenz M."/>
            <person name="Spormann A.M."/>
            <person name="Op den Camp H."/>
            <person name="Overmann J."/>
            <person name="Amann R."/>
            <person name="Jetten M.S.M."/>
            <person name="Mascher T."/>
            <person name="Medema M.H."/>
            <person name="Devos D.P."/>
            <person name="Kaster A.-K."/>
            <person name="Ovreas L."/>
            <person name="Rohde M."/>
            <person name="Galperin M.Y."/>
            <person name="Jogler C."/>
        </authorList>
    </citation>
    <scope>NUCLEOTIDE SEQUENCE [LARGE SCALE GENOMIC DNA]</scope>
    <source>
        <strain evidence="4 5">Enr17</strain>
    </source>
</reference>
<gene>
    <name evidence="4" type="ORF">Enr17x_15590</name>
</gene>
<proteinExistence type="predicted"/>
<dbReference type="EMBL" id="CP037452">
    <property type="protein sequence ID" value="QDV49540.1"/>
    <property type="molecule type" value="Genomic_DNA"/>
</dbReference>
<comment type="subcellular location">
    <subcellularLocation>
        <location evidence="1">Virion</location>
    </subcellularLocation>
</comment>
<accession>A0A518I8W7</accession>
<evidence type="ECO:0000313" key="4">
    <source>
        <dbReference type="EMBL" id="QDV49540.1"/>
    </source>
</evidence>
<dbReference type="SUPFAM" id="SSF56563">
    <property type="entry name" value="Major capsid protein gp5"/>
    <property type="match status" value="1"/>
</dbReference>
<dbReference type="NCBIfam" id="TIGR01554">
    <property type="entry name" value="major_cap_HK97"/>
    <property type="match status" value="1"/>
</dbReference>
<protein>
    <submittedName>
        <fullName evidence="4">Phage capsid family protein</fullName>
    </submittedName>
</protein>
<name>A0A518I8W7_9PLAN</name>
<feature type="region of interest" description="Disordered" evidence="2">
    <location>
        <begin position="22"/>
        <end position="53"/>
    </location>
</feature>